<name>A0A2A4MLV0_9GAMM</name>
<dbReference type="SMART" id="SM00564">
    <property type="entry name" value="PQQ"/>
    <property type="match status" value="6"/>
</dbReference>
<organism evidence="6 7">
    <name type="scientific">SAR86 cluster bacterium</name>
    <dbReference type="NCBI Taxonomy" id="2030880"/>
    <lineage>
        <taxon>Bacteria</taxon>
        <taxon>Pseudomonadati</taxon>
        <taxon>Pseudomonadota</taxon>
        <taxon>Gammaproteobacteria</taxon>
        <taxon>SAR86 cluster</taxon>
    </lineage>
</organism>
<dbReference type="SUPFAM" id="SSF50998">
    <property type="entry name" value="Quinoprotein alcohol dehydrogenase-like"/>
    <property type="match status" value="1"/>
</dbReference>
<dbReference type="AlphaFoldDB" id="A0A2A4MLV0"/>
<evidence type="ECO:0000256" key="2">
    <source>
        <dbReference type="ARBA" id="ARBA00008156"/>
    </source>
</evidence>
<comment type="similarity">
    <text evidence="2">Belongs to the bacterial PQQ dehydrogenase family.</text>
</comment>
<dbReference type="InterPro" id="IPR018391">
    <property type="entry name" value="PQQ_b-propeller_rpt"/>
</dbReference>
<dbReference type="Gene3D" id="2.140.10.10">
    <property type="entry name" value="Quinoprotein alcohol dehydrogenase-like superfamily"/>
    <property type="match status" value="2"/>
</dbReference>
<dbReference type="GO" id="GO:0016491">
    <property type="term" value="F:oxidoreductase activity"/>
    <property type="evidence" value="ECO:0007669"/>
    <property type="project" value="UniProtKB-KW"/>
</dbReference>
<evidence type="ECO:0000313" key="7">
    <source>
        <dbReference type="Proteomes" id="UP000218172"/>
    </source>
</evidence>
<accession>A0A2A4MLV0</accession>
<comment type="caution">
    <text evidence="6">The sequence shown here is derived from an EMBL/GenBank/DDBJ whole genome shotgun (WGS) entry which is preliminary data.</text>
</comment>
<comment type="cofactor">
    <cofactor evidence="1">
        <name>pyrroloquinoline quinone</name>
        <dbReference type="ChEBI" id="CHEBI:58442"/>
    </cofactor>
</comment>
<evidence type="ECO:0000313" key="6">
    <source>
        <dbReference type="EMBL" id="PCH61219.1"/>
    </source>
</evidence>
<feature type="region of interest" description="Disordered" evidence="4">
    <location>
        <begin position="530"/>
        <end position="558"/>
    </location>
</feature>
<evidence type="ECO:0000256" key="4">
    <source>
        <dbReference type="SAM" id="MobiDB-lite"/>
    </source>
</evidence>
<reference evidence="7" key="1">
    <citation type="submission" date="2017-08" db="EMBL/GenBank/DDBJ databases">
        <title>A dynamic microbial community with high functional redundancy inhabits the cold, oxic subseafloor aquifer.</title>
        <authorList>
            <person name="Tully B.J."/>
            <person name="Wheat C.G."/>
            <person name="Glazer B.T."/>
            <person name="Huber J.A."/>
        </authorList>
    </citation>
    <scope>NUCLEOTIDE SEQUENCE [LARGE SCALE GENOMIC DNA]</scope>
</reference>
<gene>
    <name evidence="6" type="ORF">COC19_04985</name>
</gene>
<dbReference type="PANTHER" id="PTHR32303">
    <property type="entry name" value="QUINOPROTEIN ALCOHOL DEHYDROGENASE (CYTOCHROME C)"/>
    <property type="match status" value="1"/>
</dbReference>
<dbReference type="InterPro" id="IPR002372">
    <property type="entry name" value="PQQ_rpt_dom"/>
</dbReference>
<evidence type="ECO:0000259" key="5">
    <source>
        <dbReference type="Pfam" id="PF01011"/>
    </source>
</evidence>
<dbReference type="Pfam" id="PF01011">
    <property type="entry name" value="PQQ"/>
    <property type="match status" value="1"/>
</dbReference>
<dbReference type="InterPro" id="IPR011047">
    <property type="entry name" value="Quinoprotein_ADH-like_sf"/>
</dbReference>
<dbReference type="PANTHER" id="PTHR32303:SF4">
    <property type="entry name" value="QUINOPROTEIN GLUCOSE DEHYDROGENASE"/>
    <property type="match status" value="1"/>
</dbReference>
<evidence type="ECO:0000256" key="1">
    <source>
        <dbReference type="ARBA" id="ARBA00001931"/>
    </source>
</evidence>
<sequence length="721" mass="78768">MKAITGFFRTQGLRAIAMALLLISTLLISIPASFAQGLPGTENGEWRYLGGDAGHTRYSPLDQINRNNFGELEQAWAWRSDNFGPNLDYFSRSTPIYVDGMLYTVATPRRQVIAIDPATGENLWTFREPETIRHQRSPRQAYGKGVAYAEVNGRGIIYITTPGFFLWALDAKTGLPIENWGTGVSLNGFSDTGVIDLIPNLVEDWGQWQDYLVQGGTYDADYGIPRELGMVTASAPPIVVNGVVVVLVGHQPGYGQSRMENVPGDIMGFDAASGEFLWKFHVVPRPGEIGHETWLNDAWKFSGDMSTWAPASADPELGLVYMVTNASTVQSYAGHRPGDNLFGGSVLALDVKTGERRWHFQIHHSDQWNYDLPTPPMLMDLTVDGKKIPALVQNTKQGLIFAFNRETGEPIWPIEERPVMQTQVPGNYTSPTQPYPTRPEPVDRIIIDGLTEEFVIDYTPEIKEQAMLILGQYNIGGLYVPQLPNNHQNDFANNIGCIGGGNVISHPPVADPSTGMMYNAHHRNCTAPGYMRPTNGQDRDNPNYPEPGAGGVTPNSTPTTGTTVVDWLPGGGGGGMPTLDGLRLFKPMDNQLSAFQMNTGEKIWSLPVGEASDAIRKHPLVADLDLPNSGGLGWSIQMVMGDILVQTRALSEGGVQFVPDAPLQIHARDKMTGEILASAALPAPAQYGMMTYMHKGKHYIVVQTGSSRTDDPGGLVALRLP</sequence>
<evidence type="ECO:0000256" key="3">
    <source>
        <dbReference type="ARBA" id="ARBA00023002"/>
    </source>
</evidence>
<dbReference type="EMBL" id="NVQR01000071">
    <property type="protein sequence ID" value="PCH61219.1"/>
    <property type="molecule type" value="Genomic_DNA"/>
</dbReference>
<dbReference type="Proteomes" id="UP000218172">
    <property type="component" value="Unassembled WGS sequence"/>
</dbReference>
<protein>
    <recommendedName>
        <fullName evidence="5">Pyrrolo-quinoline quinone repeat domain-containing protein</fullName>
    </recommendedName>
</protein>
<feature type="domain" description="Pyrrolo-quinoline quinone repeat" evidence="5">
    <location>
        <begin position="46"/>
        <end position="700"/>
    </location>
</feature>
<proteinExistence type="inferred from homology"/>
<keyword evidence="3" id="KW-0560">Oxidoreductase</keyword>